<dbReference type="InterPro" id="IPR011032">
    <property type="entry name" value="GroES-like_sf"/>
</dbReference>
<dbReference type="Pfam" id="PF13602">
    <property type="entry name" value="ADH_zinc_N_2"/>
    <property type="match status" value="1"/>
</dbReference>
<dbReference type="Gene3D" id="3.40.50.720">
    <property type="entry name" value="NAD(P)-binding Rossmann-like Domain"/>
    <property type="match status" value="1"/>
</dbReference>
<gene>
    <name evidence="4" type="ORF">ABN16_03920</name>
</gene>
<dbReference type="InterPro" id="IPR013154">
    <property type="entry name" value="ADH-like_N"/>
</dbReference>
<name>A0AAC8UW46_9LACO</name>
<dbReference type="PANTHER" id="PTHR48106">
    <property type="entry name" value="QUINONE OXIDOREDUCTASE PIG3-RELATED"/>
    <property type="match status" value="1"/>
</dbReference>
<evidence type="ECO:0000259" key="3">
    <source>
        <dbReference type="SMART" id="SM00829"/>
    </source>
</evidence>
<dbReference type="SUPFAM" id="SSF51735">
    <property type="entry name" value="NAD(P)-binding Rossmann-fold domains"/>
    <property type="match status" value="1"/>
</dbReference>
<dbReference type="SUPFAM" id="SSF50129">
    <property type="entry name" value="GroES-like"/>
    <property type="match status" value="1"/>
</dbReference>
<dbReference type="SMART" id="SM00829">
    <property type="entry name" value="PKS_ER"/>
    <property type="match status" value="1"/>
</dbReference>
<dbReference type="InterPro" id="IPR036291">
    <property type="entry name" value="NAD(P)-bd_dom_sf"/>
</dbReference>
<dbReference type="KEGG" id="lko:ABN16_03920"/>
<proteinExistence type="predicted"/>
<accession>A0AAC8UW46</accession>
<organism evidence="4 5">
    <name type="scientific">Levilactobacillus koreensis</name>
    <dbReference type="NCBI Taxonomy" id="637971"/>
    <lineage>
        <taxon>Bacteria</taxon>
        <taxon>Bacillati</taxon>
        <taxon>Bacillota</taxon>
        <taxon>Bacilli</taxon>
        <taxon>Lactobacillales</taxon>
        <taxon>Lactobacillaceae</taxon>
        <taxon>Levilactobacillus</taxon>
    </lineage>
</organism>
<dbReference type="InterPro" id="IPR020843">
    <property type="entry name" value="ER"/>
</dbReference>
<dbReference type="GO" id="GO:0070402">
    <property type="term" value="F:NADPH binding"/>
    <property type="evidence" value="ECO:0007669"/>
    <property type="project" value="TreeGrafter"/>
</dbReference>
<dbReference type="Gene3D" id="3.90.180.10">
    <property type="entry name" value="Medium-chain alcohol dehydrogenases, catalytic domain"/>
    <property type="match status" value="1"/>
</dbReference>
<dbReference type="EMBL" id="CP012033">
    <property type="protein sequence ID" value="AKP64225.1"/>
    <property type="molecule type" value="Genomic_DNA"/>
</dbReference>
<keyword evidence="5" id="KW-1185">Reference proteome</keyword>
<dbReference type="RefSeq" id="WP_048733086.1">
    <property type="nucleotide sequence ID" value="NZ_CP012033.1"/>
</dbReference>
<dbReference type="GO" id="GO:0016651">
    <property type="term" value="F:oxidoreductase activity, acting on NAD(P)H"/>
    <property type="evidence" value="ECO:0007669"/>
    <property type="project" value="TreeGrafter"/>
</dbReference>
<evidence type="ECO:0000256" key="2">
    <source>
        <dbReference type="ARBA" id="ARBA00023002"/>
    </source>
</evidence>
<dbReference type="AlphaFoldDB" id="A0AAC8UW46"/>
<keyword evidence="2" id="KW-0560">Oxidoreductase</keyword>
<dbReference type="Pfam" id="PF08240">
    <property type="entry name" value="ADH_N"/>
    <property type="match status" value="1"/>
</dbReference>
<evidence type="ECO:0000313" key="4">
    <source>
        <dbReference type="EMBL" id="AKP64225.1"/>
    </source>
</evidence>
<keyword evidence="1" id="KW-0521">NADP</keyword>
<evidence type="ECO:0000256" key="1">
    <source>
        <dbReference type="ARBA" id="ARBA00022857"/>
    </source>
</evidence>
<sequence length="314" mass="34084">MRAVVIDEPGDVNVMKIVDRPIQKATDHQSVMRIHAFGVHRYEVLTRAGGSPSVKFPRVIGVEAVGEIAEASAQSTLKVGQKVMTMMGGFGREVDGSYQEYALVDDANLFPVDFNGDWVKLAEYPENFYTAIGAIKSLHRKPGQTLLVRGGTTAVGLSAIKLAKVLGLKVTATTRRKEMLPELIANGADDAILDADNKLVTDQNYDGIIDMVGTVTLADSIAHLNQGGGVSLIGLLAGEWVAKEFNPFTLGGKFLTMFDSTNVQQDLVDEMFSLISEHHLEIPIAKVFKLDQIKEAHTYVMASRALGQVIVDND</sequence>
<protein>
    <submittedName>
        <fullName evidence="4">NADPH:quinone reductase</fullName>
    </submittedName>
</protein>
<dbReference type="Proteomes" id="UP000036000">
    <property type="component" value="Chromosome"/>
</dbReference>
<feature type="domain" description="Enoyl reductase (ER)" evidence="3">
    <location>
        <begin position="10"/>
        <end position="311"/>
    </location>
</feature>
<evidence type="ECO:0000313" key="5">
    <source>
        <dbReference type="Proteomes" id="UP000036000"/>
    </source>
</evidence>
<dbReference type="PANTHER" id="PTHR48106:SF18">
    <property type="entry name" value="QUINONE OXIDOREDUCTASE PIG3"/>
    <property type="match status" value="1"/>
</dbReference>
<reference evidence="4 5" key="1">
    <citation type="submission" date="2015-07" db="EMBL/GenBank/DDBJ databases">
        <title>Lactobacillus korensis/26-25/ whole genome sequencing.</title>
        <authorList>
            <person name="Kim M.K."/>
            <person name="Im W.-T."/>
            <person name="Srinivasan S."/>
            <person name="Lee J.-J."/>
        </authorList>
    </citation>
    <scope>NUCLEOTIDE SEQUENCE [LARGE SCALE GENOMIC DNA]</scope>
    <source>
        <strain evidence="4 5">26-25</strain>
    </source>
</reference>